<dbReference type="EMBL" id="OZ075127">
    <property type="protein sequence ID" value="CAL4947203.1"/>
    <property type="molecule type" value="Genomic_DNA"/>
</dbReference>
<dbReference type="PANTHER" id="PTHR33994">
    <property type="entry name" value="OS04G0515000 PROTEIN"/>
    <property type="match status" value="1"/>
</dbReference>
<name>A0ABC8YSC9_9POAL</name>
<keyword evidence="1" id="KW-1133">Transmembrane helix</keyword>
<proteinExistence type="predicted"/>
<dbReference type="Proteomes" id="UP001497457">
    <property type="component" value="Chromosome 17b"/>
</dbReference>
<sequence length="236" mass="25721">MGLGVDLEAAARRADDYYYDIFVDPRDDEAPPVWGYTAPGWWSRLSEDDRTCAPWVLPPLLVFIALLIGFSIYTSLTLSTPSFAVGLAGHGGLDPSRPGRVVSPAFGVTLRMNATCADRADVVVAYAGVALGWGRAAPWDCEGERRGNDVEVEARGDGVGLPERLRDRMAAEWRQSGALELEVEVGVFDSTVSRRAAGDFPQKLVSCKVRLLDGQKSESLPCAWYALEPDLYFFSG</sequence>
<gene>
    <name evidence="2" type="ORF">URODEC1_LOCUS36601</name>
    <name evidence="3" type="ORF">URODEC1_LOCUS36605</name>
</gene>
<protein>
    <submittedName>
        <fullName evidence="2">Uncharacterized protein</fullName>
    </submittedName>
</protein>
<reference evidence="2" key="1">
    <citation type="submission" date="2024-10" db="EMBL/GenBank/DDBJ databases">
        <authorList>
            <person name="Ryan C."/>
        </authorList>
    </citation>
    <scope>NUCLEOTIDE SEQUENCE [LARGE SCALE GENOMIC DNA]</scope>
</reference>
<dbReference type="AlphaFoldDB" id="A0ABC8YSC9"/>
<feature type="transmembrane region" description="Helical" evidence="1">
    <location>
        <begin position="52"/>
        <end position="73"/>
    </location>
</feature>
<keyword evidence="1" id="KW-0472">Membrane</keyword>
<evidence type="ECO:0000313" key="3">
    <source>
        <dbReference type="EMBL" id="CAL4947210.1"/>
    </source>
</evidence>
<evidence type="ECO:0000313" key="2">
    <source>
        <dbReference type="EMBL" id="CAL4947203.1"/>
    </source>
</evidence>
<dbReference type="EMBL" id="OZ075127">
    <property type="protein sequence ID" value="CAL4947210.1"/>
    <property type="molecule type" value="Genomic_DNA"/>
</dbReference>
<dbReference type="PANTHER" id="PTHR33994:SF27">
    <property type="entry name" value="OS01G0771700 PROTEIN"/>
    <property type="match status" value="1"/>
</dbReference>
<keyword evidence="1" id="KW-0812">Transmembrane</keyword>
<organism evidence="2 4">
    <name type="scientific">Urochloa decumbens</name>
    <dbReference type="NCBI Taxonomy" id="240449"/>
    <lineage>
        <taxon>Eukaryota</taxon>
        <taxon>Viridiplantae</taxon>
        <taxon>Streptophyta</taxon>
        <taxon>Embryophyta</taxon>
        <taxon>Tracheophyta</taxon>
        <taxon>Spermatophyta</taxon>
        <taxon>Magnoliopsida</taxon>
        <taxon>Liliopsida</taxon>
        <taxon>Poales</taxon>
        <taxon>Poaceae</taxon>
        <taxon>PACMAD clade</taxon>
        <taxon>Panicoideae</taxon>
        <taxon>Panicodae</taxon>
        <taxon>Paniceae</taxon>
        <taxon>Melinidinae</taxon>
        <taxon>Urochloa</taxon>
    </lineage>
</organism>
<keyword evidence="4" id="KW-1185">Reference proteome</keyword>
<accession>A0ABC8YSC9</accession>
<evidence type="ECO:0000256" key="1">
    <source>
        <dbReference type="SAM" id="Phobius"/>
    </source>
</evidence>
<evidence type="ECO:0000313" key="4">
    <source>
        <dbReference type="Proteomes" id="UP001497457"/>
    </source>
</evidence>